<dbReference type="Pfam" id="PF01081">
    <property type="entry name" value="Aldolase"/>
    <property type="match status" value="1"/>
</dbReference>
<evidence type="ECO:0000313" key="6">
    <source>
        <dbReference type="EMBL" id="MFC4656137.1"/>
    </source>
</evidence>
<dbReference type="EC" id="4.1.2.14" evidence="6"/>
<proteinExistence type="inferred from homology"/>
<evidence type="ECO:0000256" key="5">
    <source>
        <dbReference type="ARBA" id="ARBA00023277"/>
    </source>
</evidence>
<keyword evidence="4 6" id="KW-0456">Lyase</keyword>
<evidence type="ECO:0000256" key="1">
    <source>
        <dbReference type="ARBA" id="ARBA00004761"/>
    </source>
</evidence>
<dbReference type="EC" id="4.1.3.16" evidence="6"/>
<name>A0ABV9JPE6_9GAMM</name>
<keyword evidence="5" id="KW-0119">Carbohydrate metabolism</keyword>
<comment type="pathway">
    <text evidence="1">Carbohydrate acid metabolism.</text>
</comment>
<evidence type="ECO:0000256" key="3">
    <source>
        <dbReference type="ARBA" id="ARBA00011233"/>
    </source>
</evidence>
<organism evidence="6 7">
    <name type="scientific">Rheinheimera marina</name>
    <dbReference type="NCBI Taxonomy" id="1774958"/>
    <lineage>
        <taxon>Bacteria</taxon>
        <taxon>Pseudomonadati</taxon>
        <taxon>Pseudomonadota</taxon>
        <taxon>Gammaproteobacteria</taxon>
        <taxon>Chromatiales</taxon>
        <taxon>Chromatiaceae</taxon>
        <taxon>Rheinheimera</taxon>
    </lineage>
</organism>
<evidence type="ECO:0000256" key="4">
    <source>
        <dbReference type="ARBA" id="ARBA00023239"/>
    </source>
</evidence>
<keyword evidence="7" id="KW-1185">Reference proteome</keyword>
<comment type="similarity">
    <text evidence="2">Belongs to the KHG/KDPG aldolase family.</text>
</comment>
<dbReference type="CDD" id="cd00452">
    <property type="entry name" value="KDPG_aldolase"/>
    <property type="match status" value="1"/>
</dbReference>
<sequence>MTALSRLLNGCPLLPIIQTETPQQAVDIAAALAQGGVSAVEVVLRTPKALDAISAIRSALPSVLVGAGTVLNAAQAQDCKDAGAQFLVSPASTPALLQAMIDTGLPLAPGVSTVSEMAMAHEMGLNELKFFPANLSGGTPMLNAVRSILQQVRFCPTGGISAANLTEYLSLPNVFVVGGSWLTPADLVKAGDYTAITALTAESVRLANVCLAEKSAPLRKSA</sequence>
<evidence type="ECO:0000256" key="2">
    <source>
        <dbReference type="ARBA" id="ARBA00006906"/>
    </source>
</evidence>
<accession>A0ABV9JPE6</accession>
<dbReference type="Gene3D" id="3.20.20.70">
    <property type="entry name" value="Aldolase class I"/>
    <property type="match status" value="1"/>
</dbReference>
<dbReference type="NCBIfam" id="NF004325">
    <property type="entry name" value="PRK05718.1"/>
    <property type="match status" value="1"/>
</dbReference>
<comment type="caution">
    <text evidence="6">The sequence shown here is derived from an EMBL/GenBank/DDBJ whole genome shotgun (WGS) entry which is preliminary data.</text>
</comment>
<dbReference type="GO" id="GO:0008700">
    <property type="term" value="F:(R,S)-4-hydroxy-2-oxoglutarate aldolase activity"/>
    <property type="evidence" value="ECO:0007669"/>
    <property type="project" value="UniProtKB-EC"/>
</dbReference>
<reference evidence="7" key="1">
    <citation type="journal article" date="2019" name="Int. J. Syst. Evol. Microbiol.">
        <title>The Global Catalogue of Microorganisms (GCM) 10K type strain sequencing project: providing services to taxonomists for standard genome sequencing and annotation.</title>
        <authorList>
            <consortium name="The Broad Institute Genomics Platform"/>
            <consortium name="The Broad Institute Genome Sequencing Center for Infectious Disease"/>
            <person name="Wu L."/>
            <person name="Ma J."/>
        </authorList>
    </citation>
    <scope>NUCLEOTIDE SEQUENCE [LARGE SCALE GENOMIC DNA]</scope>
    <source>
        <strain evidence="7">DT28</strain>
    </source>
</reference>
<dbReference type="PANTHER" id="PTHR30246:SF1">
    <property type="entry name" value="2-DEHYDRO-3-DEOXY-6-PHOSPHOGALACTONATE ALDOLASE-RELATED"/>
    <property type="match status" value="1"/>
</dbReference>
<evidence type="ECO:0000313" key="7">
    <source>
        <dbReference type="Proteomes" id="UP001595962"/>
    </source>
</evidence>
<dbReference type="Proteomes" id="UP001595962">
    <property type="component" value="Unassembled WGS sequence"/>
</dbReference>
<dbReference type="RefSeq" id="WP_377334929.1">
    <property type="nucleotide sequence ID" value="NZ_JBHSGB010000012.1"/>
</dbReference>
<dbReference type="EMBL" id="JBHSGB010000012">
    <property type="protein sequence ID" value="MFC4656137.1"/>
    <property type="molecule type" value="Genomic_DNA"/>
</dbReference>
<dbReference type="GO" id="GO:0008675">
    <property type="term" value="F:2-dehydro-3-deoxy-phosphogluconate aldolase activity"/>
    <property type="evidence" value="ECO:0007669"/>
    <property type="project" value="UniProtKB-EC"/>
</dbReference>
<dbReference type="SUPFAM" id="SSF51569">
    <property type="entry name" value="Aldolase"/>
    <property type="match status" value="1"/>
</dbReference>
<gene>
    <name evidence="6" type="primary">eda</name>
    <name evidence="6" type="ORF">ACFO3I_14070</name>
</gene>
<dbReference type="PROSITE" id="PS00160">
    <property type="entry name" value="ALDOLASE_KDPG_KHG_2"/>
    <property type="match status" value="1"/>
</dbReference>
<protein>
    <submittedName>
        <fullName evidence="6">Bifunctional 4-hydroxy-2-oxoglutarate aldolase/2-dehydro-3-deoxy-phosphogluconate aldolase</fullName>
        <ecNumber evidence="6">4.1.2.14</ecNumber>
        <ecNumber evidence="6">4.1.3.16</ecNumber>
    </submittedName>
</protein>
<dbReference type="PANTHER" id="PTHR30246">
    <property type="entry name" value="2-KETO-3-DEOXY-6-PHOSPHOGLUCONATE ALDOLASE"/>
    <property type="match status" value="1"/>
</dbReference>
<dbReference type="InterPro" id="IPR013785">
    <property type="entry name" value="Aldolase_TIM"/>
</dbReference>
<dbReference type="InterPro" id="IPR000887">
    <property type="entry name" value="Aldlse_KDPG_KHG"/>
</dbReference>
<comment type="subunit">
    <text evidence="3">Homotrimer.</text>
</comment>
<dbReference type="NCBIfam" id="TIGR01182">
    <property type="entry name" value="eda"/>
    <property type="match status" value="1"/>
</dbReference>
<dbReference type="InterPro" id="IPR031338">
    <property type="entry name" value="KDPG/KHG_AS_2"/>
</dbReference>